<protein>
    <submittedName>
        <fullName evidence="2">Receptor-like protein kinase</fullName>
    </submittedName>
</protein>
<sequence>MLWRKYRVGRSWFSTLHVSNLGRRLITLFKSEPLTHASRRRKVKIGRSEEGLEVRISGHMEKIRRNSSAVKFMEVRNSTVDFRSSKQVVMIGGWCSIKEKKSRPLESRKKEQRNYLKPNTYAVEFEEEDVPRMRVVGEGDPSEGIRELGLGGESHGVRGDEGAVGGGSSGPSHLSLSL</sequence>
<gene>
    <name evidence="2" type="ORF">COLO4_37153</name>
</gene>
<comment type="caution">
    <text evidence="2">The sequence shown here is derived from an EMBL/GenBank/DDBJ whole genome shotgun (WGS) entry which is preliminary data.</text>
</comment>
<keyword evidence="2" id="KW-0418">Kinase</keyword>
<feature type="region of interest" description="Disordered" evidence="1">
    <location>
        <begin position="133"/>
        <end position="178"/>
    </location>
</feature>
<keyword evidence="3" id="KW-1185">Reference proteome</keyword>
<name>A0A1R3G311_9ROSI</name>
<keyword evidence="2" id="KW-0808">Transferase</keyword>
<evidence type="ECO:0000313" key="2">
    <source>
        <dbReference type="EMBL" id="OMO52466.1"/>
    </source>
</evidence>
<dbReference type="Proteomes" id="UP000187203">
    <property type="component" value="Unassembled WGS sequence"/>
</dbReference>
<accession>A0A1R3G311</accession>
<dbReference type="GO" id="GO:0016301">
    <property type="term" value="F:kinase activity"/>
    <property type="evidence" value="ECO:0007669"/>
    <property type="project" value="UniProtKB-KW"/>
</dbReference>
<keyword evidence="2" id="KW-0675">Receptor</keyword>
<organism evidence="2 3">
    <name type="scientific">Corchorus olitorius</name>
    <dbReference type="NCBI Taxonomy" id="93759"/>
    <lineage>
        <taxon>Eukaryota</taxon>
        <taxon>Viridiplantae</taxon>
        <taxon>Streptophyta</taxon>
        <taxon>Embryophyta</taxon>
        <taxon>Tracheophyta</taxon>
        <taxon>Spermatophyta</taxon>
        <taxon>Magnoliopsida</taxon>
        <taxon>eudicotyledons</taxon>
        <taxon>Gunneridae</taxon>
        <taxon>Pentapetalae</taxon>
        <taxon>rosids</taxon>
        <taxon>malvids</taxon>
        <taxon>Malvales</taxon>
        <taxon>Malvaceae</taxon>
        <taxon>Grewioideae</taxon>
        <taxon>Apeibeae</taxon>
        <taxon>Corchorus</taxon>
    </lineage>
</organism>
<reference evidence="3" key="1">
    <citation type="submission" date="2013-09" db="EMBL/GenBank/DDBJ databases">
        <title>Corchorus olitorius genome sequencing.</title>
        <authorList>
            <person name="Alam M."/>
            <person name="Haque M.S."/>
            <person name="Islam M.S."/>
            <person name="Emdad E.M."/>
            <person name="Islam M.M."/>
            <person name="Ahmed B."/>
            <person name="Halim A."/>
            <person name="Hossen Q.M.M."/>
            <person name="Hossain M.Z."/>
            <person name="Ahmed R."/>
            <person name="Khan M.M."/>
            <person name="Islam R."/>
            <person name="Rashid M.M."/>
            <person name="Khan S.A."/>
            <person name="Rahman M.S."/>
            <person name="Alam M."/>
            <person name="Yahiya A.S."/>
            <person name="Khan M.S."/>
            <person name="Azam M.S."/>
            <person name="Haque T."/>
            <person name="Lashkar M.Z.H."/>
            <person name="Akhand A.I."/>
            <person name="Morshed G."/>
            <person name="Roy S."/>
            <person name="Uddin K.S."/>
            <person name="Rabeya T."/>
            <person name="Hossain A.S."/>
            <person name="Chowdhury A."/>
            <person name="Snigdha A.R."/>
            <person name="Mortoza M.S."/>
            <person name="Matin S.A."/>
            <person name="Hoque S.M.E."/>
            <person name="Islam M.K."/>
            <person name="Roy D.K."/>
            <person name="Haider R."/>
            <person name="Moosa M.M."/>
            <person name="Elias S.M."/>
            <person name="Hasan A.M."/>
            <person name="Jahan S."/>
            <person name="Shafiuddin M."/>
            <person name="Mahmood N."/>
            <person name="Shommy N.S."/>
        </authorList>
    </citation>
    <scope>NUCLEOTIDE SEQUENCE [LARGE SCALE GENOMIC DNA]</scope>
    <source>
        <strain evidence="3">cv. O-4</strain>
    </source>
</reference>
<proteinExistence type="predicted"/>
<dbReference type="EMBL" id="AWUE01023851">
    <property type="protein sequence ID" value="OMO52466.1"/>
    <property type="molecule type" value="Genomic_DNA"/>
</dbReference>
<evidence type="ECO:0000256" key="1">
    <source>
        <dbReference type="SAM" id="MobiDB-lite"/>
    </source>
</evidence>
<evidence type="ECO:0000313" key="3">
    <source>
        <dbReference type="Proteomes" id="UP000187203"/>
    </source>
</evidence>
<dbReference type="AlphaFoldDB" id="A0A1R3G311"/>
<dbReference type="OrthoDB" id="1551282at2759"/>